<feature type="transmembrane region" description="Helical" evidence="2">
    <location>
        <begin position="134"/>
        <end position="153"/>
    </location>
</feature>
<dbReference type="PANTHER" id="PTHR42736:SF1">
    <property type="entry name" value="PROTEIN-GLUTAMINE GAMMA-GLUTAMYLTRANSFERASE"/>
    <property type="match status" value="1"/>
</dbReference>
<accession>A0A7V8JKB8</accession>
<keyword evidence="4" id="KW-0808">Transferase</keyword>
<feature type="domain" description="Protein-glutamine gamma-glutamyltransferase TgpA N-terminal" evidence="3">
    <location>
        <begin position="20"/>
        <end position="300"/>
    </location>
</feature>
<proteinExistence type="predicted"/>
<gene>
    <name evidence="4" type="primary">tgpA_1</name>
    <name evidence="4" type="ORF">GAK31_02760</name>
</gene>
<organism evidence="4 5">
    <name type="scientific">Stenotrophomonas maltophilia</name>
    <name type="common">Pseudomonas maltophilia</name>
    <name type="synonym">Xanthomonas maltophilia</name>
    <dbReference type="NCBI Taxonomy" id="40324"/>
    <lineage>
        <taxon>Bacteria</taxon>
        <taxon>Pseudomonadati</taxon>
        <taxon>Pseudomonadota</taxon>
        <taxon>Gammaproteobacteria</taxon>
        <taxon>Lysobacterales</taxon>
        <taxon>Lysobacteraceae</taxon>
        <taxon>Stenotrophomonas</taxon>
        <taxon>Stenotrophomonas maltophilia group</taxon>
    </lineage>
</organism>
<reference evidence="5" key="1">
    <citation type="journal article" date="2020" name="MBio">
        <title>Horizontal gene transfer to a defensive symbiont with a reduced genome amongst a multipartite beetle microbiome.</title>
        <authorList>
            <person name="Waterworth S.C."/>
            <person name="Florez L.V."/>
            <person name="Rees E.R."/>
            <person name="Hertweck C."/>
            <person name="Kaltenpoth M."/>
            <person name="Kwan J.C."/>
        </authorList>
    </citation>
    <scope>NUCLEOTIDE SEQUENCE [LARGE SCALE GENOMIC DNA]</scope>
</reference>
<feature type="compositionally biased region" description="Basic and acidic residues" evidence="1">
    <location>
        <begin position="219"/>
        <end position="230"/>
    </location>
</feature>
<feature type="region of interest" description="Disordered" evidence="1">
    <location>
        <begin position="368"/>
        <end position="388"/>
    </location>
</feature>
<feature type="transmembrane region" description="Helical" evidence="2">
    <location>
        <begin position="75"/>
        <end position="91"/>
    </location>
</feature>
<dbReference type="InterPro" id="IPR021878">
    <property type="entry name" value="TgpA_N"/>
</dbReference>
<evidence type="ECO:0000256" key="1">
    <source>
        <dbReference type="SAM" id="MobiDB-lite"/>
    </source>
</evidence>
<sequence length="388" mass="42461">MTEPNTLDRHAHAWTLASAGLALLPMPVRLLLVLLMLGAIVWQMGAVRPGRNTGCALLAAMLAIKSSEMRTLRDARSLLGFALFAPFSAFLLDQGPLTTTLALLAGTSALLALQRLAQAEGRSTASTLPQQLRGIGRLLALGLPLALAAFWLFPRLSTPLWGLPERSVGKPGLSESMDMGQWLDLMADDSPALRVTFFGPAPAPDQRYWRGPVLTHFDGQRWERDPDSERMPPPQVSRSATRWDYQIDAEPTDRRLLVALDLPTAAPEGSRLDADYTLSSDRTLASLSRWRLQSSAPTQFAPALSLLQRRQALQLPPGLNPRTAALAQQWRQQAGADDAAIVKRAMDWIHAEFAYTLETPPRSAMAWTSSCSNRRPGSASTSVRPSWC</sequence>
<evidence type="ECO:0000256" key="2">
    <source>
        <dbReference type="SAM" id="Phobius"/>
    </source>
</evidence>
<dbReference type="InterPro" id="IPR038765">
    <property type="entry name" value="Papain-like_cys_pep_sf"/>
</dbReference>
<protein>
    <submittedName>
        <fullName evidence="4">Protein-glutamine gamma-glutamyltransferase</fullName>
    </submittedName>
</protein>
<feature type="region of interest" description="Disordered" evidence="1">
    <location>
        <begin position="219"/>
        <end position="239"/>
    </location>
</feature>
<dbReference type="SUPFAM" id="SSF54001">
    <property type="entry name" value="Cysteine proteinases"/>
    <property type="match status" value="1"/>
</dbReference>
<evidence type="ECO:0000259" key="3">
    <source>
        <dbReference type="Pfam" id="PF11992"/>
    </source>
</evidence>
<dbReference type="PANTHER" id="PTHR42736">
    <property type="entry name" value="PROTEIN-GLUTAMINE GAMMA-GLUTAMYLTRANSFERASE"/>
    <property type="match status" value="1"/>
</dbReference>
<feature type="transmembrane region" description="Helical" evidence="2">
    <location>
        <begin position="20"/>
        <end position="42"/>
    </location>
</feature>
<keyword evidence="2" id="KW-0812">Transmembrane</keyword>
<comment type="caution">
    <text evidence="4">The sequence shown here is derived from an EMBL/GenBank/DDBJ whole genome shotgun (WGS) entry which is preliminary data.</text>
</comment>
<evidence type="ECO:0000313" key="4">
    <source>
        <dbReference type="EMBL" id="KAF1013754.1"/>
    </source>
</evidence>
<dbReference type="GO" id="GO:0016740">
    <property type="term" value="F:transferase activity"/>
    <property type="evidence" value="ECO:0007669"/>
    <property type="project" value="UniProtKB-KW"/>
</dbReference>
<dbReference type="AlphaFoldDB" id="A0A7V8JKB8"/>
<dbReference type="Pfam" id="PF11992">
    <property type="entry name" value="TgpA_N"/>
    <property type="match status" value="1"/>
</dbReference>
<keyword evidence="2" id="KW-0472">Membrane</keyword>
<dbReference type="Proteomes" id="UP000487117">
    <property type="component" value="Unassembled WGS sequence"/>
</dbReference>
<name>A0A7V8JKB8_STEMA</name>
<keyword evidence="2" id="KW-1133">Transmembrane helix</keyword>
<feature type="transmembrane region" description="Helical" evidence="2">
    <location>
        <begin position="97"/>
        <end position="113"/>
    </location>
</feature>
<evidence type="ECO:0000313" key="5">
    <source>
        <dbReference type="Proteomes" id="UP000487117"/>
    </source>
</evidence>
<dbReference type="InterPro" id="IPR052901">
    <property type="entry name" value="Bact_TGase-like"/>
</dbReference>
<dbReference type="EMBL" id="WNDS01000004">
    <property type="protein sequence ID" value="KAF1013754.1"/>
    <property type="molecule type" value="Genomic_DNA"/>
</dbReference>